<dbReference type="AlphaFoldDB" id="A0A0B7HIP7"/>
<dbReference type="OrthoDB" id="9771991at2"/>
<dbReference type="EMBL" id="CDOG01000034">
    <property type="protein sequence ID" value="CEN39606.1"/>
    <property type="molecule type" value="Genomic_DNA"/>
</dbReference>
<dbReference type="Pfam" id="PF07396">
    <property type="entry name" value="Porin_O_P"/>
    <property type="match status" value="1"/>
</dbReference>
<name>A0A0B7HIP7_9FLAO</name>
<evidence type="ECO:0000313" key="3">
    <source>
        <dbReference type="Proteomes" id="UP000038083"/>
    </source>
</evidence>
<keyword evidence="1" id="KW-0732">Signal</keyword>
<dbReference type="Proteomes" id="UP000038083">
    <property type="component" value="Unassembled WGS sequence"/>
</dbReference>
<organism evidence="2 3">
    <name type="scientific">Capnocytophaga cynodegmi</name>
    <dbReference type="NCBI Taxonomy" id="28189"/>
    <lineage>
        <taxon>Bacteria</taxon>
        <taxon>Pseudomonadati</taxon>
        <taxon>Bacteroidota</taxon>
        <taxon>Flavobacteriia</taxon>
        <taxon>Flavobacteriales</taxon>
        <taxon>Flavobacteriaceae</taxon>
        <taxon>Capnocytophaga</taxon>
    </lineage>
</organism>
<evidence type="ECO:0008006" key="4">
    <source>
        <dbReference type="Google" id="ProtNLM"/>
    </source>
</evidence>
<evidence type="ECO:0000256" key="1">
    <source>
        <dbReference type="SAM" id="SignalP"/>
    </source>
</evidence>
<sequence>MKRIVFLLLGALFSVNSHSQLLKYKFDEQGDTYIQGSFRGQFWMRYVDTNPGTSINGETVNQTLDFSIRRYRIGFQAQINKKLFFFVLMGNNNVNQKTLRSSDIRLLDFLAQYTFSDKFTLGIGKIIFGGAGRFVAFSNGSMLNLDPAVHQLFTLNHYDDVGRNLGIYAKGQLGKFDYNISLQSPTSPTENQVKEFGYSRNIARFYTSSYIKYEFLDNESNKTPYSGGVGTYIGTKRILNLGIGYAYQPKMLQKQSNNSVVYDNYRNLGIDLFLDMPISERNAAITGYLGYNNINLGDDYVRNIGTNSIFDTSGSSFNGGGSAFPVVGTGNSIFLQLGYLLPKSEKHKVRFQPNIGWKCANFDGLNQSVNSYALGFNTYFNGHKSKLSFGYHNRPIFDKVDKKVSSRKGMYVLQYQIEL</sequence>
<feature type="signal peptide" evidence="1">
    <location>
        <begin position="1"/>
        <end position="19"/>
    </location>
</feature>
<gene>
    <name evidence="2" type="ORF">CCYN74_40014</name>
</gene>
<feature type="chain" id="PRO_5002116030" description="Porin" evidence="1">
    <location>
        <begin position="20"/>
        <end position="419"/>
    </location>
</feature>
<evidence type="ECO:0000313" key="2">
    <source>
        <dbReference type="EMBL" id="CEN39606.1"/>
    </source>
</evidence>
<dbReference type="InterPro" id="IPR010870">
    <property type="entry name" value="Porin_O/P"/>
</dbReference>
<protein>
    <recommendedName>
        <fullName evidence="4">Porin</fullName>
    </recommendedName>
</protein>
<accession>A0A0B7HIP7</accession>
<dbReference type="RefSeq" id="WP_041996912.1">
    <property type="nucleotide sequence ID" value="NZ_CDOG01000034.1"/>
</dbReference>
<proteinExistence type="predicted"/>
<reference evidence="3" key="1">
    <citation type="submission" date="2015-01" db="EMBL/GenBank/DDBJ databases">
        <authorList>
            <person name="MANFREDI Pablo"/>
        </authorList>
    </citation>
    <scope>NUCLEOTIDE SEQUENCE [LARGE SCALE GENOMIC DNA]</scope>
    <source>
        <strain evidence="3">Ccy74</strain>
    </source>
</reference>